<sequence>MLTSSFVAFLGISVLVIVTPGPDTTMTIRGVMLGGRHGGIATAAGVALGQIIWALATAAGLVAVLLASEPVFQAVKLLGAAYLVYLGARMLWSAWRPTGPGETAVMIGVRPSPLVLFRQGLVSDLGNPKMAVFFASILPQFASAGHGMFSELALLGVVFSSLTFLWLCLYAVALARLGQFLGRPRIKRSFETIMGGLLMALGLRLAVEQRG</sequence>
<keyword evidence="2" id="KW-1185">Reference proteome</keyword>
<organism evidence="1 2">
    <name type="scientific">Taklimakanibacter albus</name>
    <dbReference type="NCBI Taxonomy" id="2800327"/>
    <lineage>
        <taxon>Bacteria</taxon>
        <taxon>Pseudomonadati</taxon>
        <taxon>Pseudomonadota</taxon>
        <taxon>Alphaproteobacteria</taxon>
        <taxon>Hyphomicrobiales</taxon>
        <taxon>Aestuariivirgaceae</taxon>
        <taxon>Taklimakanibacter</taxon>
    </lineage>
</organism>
<evidence type="ECO:0000313" key="2">
    <source>
        <dbReference type="Proteomes" id="UP000616151"/>
    </source>
</evidence>
<reference evidence="1" key="1">
    <citation type="submission" date="2021-01" db="EMBL/GenBank/DDBJ databases">
        <authorList>
            <person name="Sun Q."/>
        </authorList>
    </citation>
    <scope>NUCLEOTIDE SEQUENCE</scope>
    <source>
        <strain evidence="1">YIM B02566</strain>
    </source>
</reference>
<comment type="caution">
    <text evidence="1">The sequence shown here is derived from an EMBL/GenBank/DDBJ whole genome shotgun (WGS) entry which is preliminary data.</text>
</comment>
<name>A0ACC5R0U1_9HYPH</name>
<proteinExistence type="predicted"/>
<gene>
    <name evidence="1" type="ORF">JHL16_07920</name>
</gene>
<dbReference type="Proteomes" id="UP000616151">
    <property type="component" value="Unassembled WGS sequence"/>
</dbReference>
<accession>A0ACC5R0U1</accession>
<protein>
    <submittedName>
        <fullName evidence="1">LysE family translocator</fullName>
    </submittedName>
</protein>
<evidence type="ECO:0000313" key="1">
    <source>
        <dbReference type="EMBL" id="MBK1866277.1"/>
    </source>
</evidence>
<dbReference type="EMBL" id="JAENHL010000006">
    <property type="protein sequence ID" value="MBK1866277.1"/>
    <property type="molecule type" value="Genomic_DNA"/>
</dbReference>